<feature type="region of interest" description="Disordered" evidence="12">
    <location>
        <begin position="228"/>
        <end position="266"/>
    </location>
</feature>
<dbReference type="FunFam" id="3.90.70.10:FF:000013">
    <property type="entry name" value="ubiquitin carboxyl-terminal hydrolase 15 isoform X1"/>
    <property type="match status" value="1"/>
</dbReference>
<feature type="compositionally biased region" description="Basic and acidic residues" evidence="12">
    <location>
        <begin position="935"/>
        <end position="952"/>
    </location>
</feature>
<dbReference type="InterPro" id="IPR028135">
    <property type="entry name" value="Ub_USP-typ"/>
</dbReference>
<dbReference type="PROSITE" id="PS51283">
    <property type="entry name" value="DUSP"/>
    <property type="match status" value="1"/>
</dbReference>
<evidence type="ECO:0000256" key="10">
    <source>
        <dbReference type="ARBA" id="ARBA00022807"/>
    </source>
</evidence>
<dbReference type="EMBL" id="DS469544">
    <property type="protein sequence ID" value="EDO44454.1"/>
    <property type="molecule type" value="Genomic_DNA"/>
</dbReference>
<gene>
    <name evidence="15" type="ORF">NEMVEDRAFT_v1g241051</name>
</gene>
<evidence type="ECO:0000259" key="14">
    <source>
        <dbReference type="PROSITE" id="PS51283"/>
    </source>
</evidence>
<dbReference type="Proteomes" id="UP000001593">
    <property type="component" value="Unassembled WGS sequence"/>
</dbReference>
<dbReference type="EC" id="3.4.19.12" evidence="5"/>
<dbReference type="SUPFAM" id="SSF143791">
    <property type="entry name" value="DUSP-like"/>
    <property type="match status" value="1"/>
</dbReference>
<evidence type="ECO:0000256" key="3">
    <source>
        <dbReference type="ARBA" id="ARBA00004496"/>
    </source>
</evidence>
<evidence type="ECO:0000256" key="7">
    <source>
        <dbReference type="ARBA" id="ARBA00022670"/>
    </source>
</evidence>
<dbReference type="PROSITE" id="PS50235">
    <property type="entry name" value="USP_3"/>
    <property type="match status" value="1"/>
</dbReference>
<comment type="similarity">
    <text evidence="4">Belongs to the peptidase C19 family.</text>
</comment>
<dbReference type="PROSITE" id="PS00972">
    <property type="entry name" value="USP_1"/>
    <property type="match status" value="1"/>
</dbReference>
<dbReference type="OMA" id="FKLCENS"/>
<evidence type="ECO:0000256" key="4">
    <source>
        <dbReference type="ARBA" id="ARBA00009085"/>
    </source>
</evidence>
<dbReference type="AlphaFoldDB" id="A7RVV5"/>
<evidence type="ECO:0000256" key="1">
    <source>
        <dbReference type="ARBA" id="ARBA00000707"/>
    </source>
</evidence>
<name>A7RVV5_NEMVE</name>
<comment type="subcellular location">
    <subcellularLocation>
        <location evidence="3">Cytoplasm</location>
    </subcellularLocation>
    <subcellularLocation>
        <location evidence="2">Nucleus</location>
    </subcellularLocation>
</comment>
<sequence length="1018" mass="115395">MAGAVSQENGGENETASDSLPDLETQKNDIKELINTTLQKGDTWYLIDCRWFKQWKKFVGFDSWDVYGAGEAVNNPGPLDNSNLFTDDRVTLKDHLIDELDYNLVPEAAWHKLVSWYGLVNDQQPISRQVVEHGMYVRHCKVEVYLMEFKLCENSDMDTVVTQQFSKGDTIGHIVSTMKNLFSIPEESETRLWNKYMSNTFELLSNMEQSVQDAGLYQGQTLVIEQQNEDGSWQRQNTRSSYSSSTITSSSADNGYSSSNNSSSYSGYGSGRYWSNLYDNKKSYRGTPGLTGLANLGNTCFMNSGLQCLSNTMTLTKYFLSKEYVDELNTDNPLGMKGEIAKAYADLLNQIWSGQSSSIAPRQFKMQVGRFAPQFSGYQQQDSHELLAFLLDGLHEDLNRIKMKPYIELRDADGRPDQVVASEAWHNHRQRNDSIIVDIFHGLFKSTLVCPECNKISVTFDPLCYLSLPLPVKKERNIECFLIKNEPMEKPVQFKLTVPKMGSVADMCAILGKQAGVPKDKLVVTDVYNNRFHKIFKNTESLTTIMDRDDIFIYEVSERVDNPEYLVLPVYQRKKGARLASYTYGSSSKVLFGIPLLISVPKKGLVYSELYKMCLNKMRRYVTAPEEKDDDVENGDDKTDKTVCNGPDVEMNEAESGDSDAESDEELEKAYKNVSVNGDEEEDKADTDEETPTVTNPKTEVTEKPTKKTRLFSLTLVNMYGSTDMHALADDGKPLKLSHQSYLSLDWTTEKKEKYYNTNLSEETEEDESVARKPTQRKSVVQLNDCIQLFLTREKLGANDPWYCPQCKKHQQASKKFDLWCLPEVLVIHLKRFSYTSLWRDKIDTLVNFPLCGLDMSDYVIGKDGPPPLYDLIGVSNHYGGMGGGHYTAYCRNHEDDHWYSYDDSSVSQINEEQIVSKAAYVLFYKRRCPHGNGLKESEKGVDSGTDERMSETGEESASEQRVPADEEMDTKMTPNHEFFNGYFVGGCQWLHVNHGGFAGQILLIAGCASPLHNILKL</sequence>
<dbReference type="Pfam" id="PF00443">
    <property type="entry name" value="UCH"/>
    <property type="match status" value="1"/>
</dbReference>
<dbReference type="Gene3D" id="3.10.20.90">
    <property type="entry name" value="Phosphatidylinositol 3-kinase Catalytic Subunit, Chain A, domain 1"/>
    <property type="match status" value="1"/>
</dbReference>
<feature type="domain" description="USP" evidence="13">
    <location>
        <begin position="291"/>
        <end position="928"/>
    </location>
</feature>
<dbReference type="GO" id="GO:0016579">
    <property type="term" value="P:protein deubiquitination"/>
    <property type="evidence" value="ECO:0007669"/>
    <property type="project" value="InterPro"/>
</dbReference>
<evidence type="ECO:0000256" key="9">
    <source>
        <dbReference type="ARBA" id="ARBA00022801"/>
    </source>
</evidence>
<dbReference type="GO" id="GO:0006508">
    <property type="term" value="P:proteolysis"/>
    <property type="evidence" value="ECO:0007669"/>
    <property type="project" value="UniProtKB-KW"/>
</dbReference>
<evidence type="ECO:0000256" key="5">
    <source>
        <dbReference type="ARBA" id="ARBA00012759"/>
    </source>
</evidence>
<dbReference type="PANTHER" id="PTHR21646">
    <property type="entry name" value="UBIQUITIN CARBOXYL-TERMINAL HYDROLASE"/>
    <property type="match status" value="1"/>
</dbReference>
<dbReference type="InterPro" id="IPR028889">
    <property type="entry name" value="USP"/>
</dbReference>
<keyword evidence="11" id="KW-0539">Nucleus</keyword>
<dbReference type="GO" id="GO:0005737">
    <property type="term" value="C:cytoplasm"/>
    <property type="evidence" value="ECO:0007669"/>
    <property type="project" value="UniProtKB-SubCell"/>
</dbReference>
<dbReference type="STRING" id="45351.A7RVV5"/>
<dbReference type="HOGENOM" id="CLU_001060_7_1_1"/>
<evidence type="ECO:0000313" key="16">
    <source>
        <dbReference type="Proteomes" id="UP000001593"/>
    </source>
</evidence>
<evidence type="ECO:0000256" key="2">
    <source>
        <dbReference type="ARBA" id="ARBA00004123"/>
    </source>
</evidence>
<keyword evidence="9" id="KW-0378">Hydrolase</keyword>
<feature type="compositionally biased region" description="Acidic residues" evidence="12">
    <location>
        <begin position="650"/>
        <end position="667"/>
    </location>
</feature>
<feature type="region of interest" description="Disordered" evidence="12">
    <location>
        <begin position="625"/>
        <end position="705"/>
    </location>
</feature>
<evidence type="ECO:0000256" key="6">
    <source>
        <dbReference type="ARBA" id="ARBA00022490"/>
    </source>
</evidence>
<keyword evidence="6" id="KW-0963">Cytoplasm</keyword>
<keyword evidence="7" id="KW-0645">Protease</keyword>
<dbReference type="GO" id="GO:0004843">
    <property type="term" value="F:cysteine-type deubiquitinase activity"/>
    <property type="evidence" value="ECO:0007669"/>
    <property type="project" value="UniProtKB-EC"/>
</dbReference>
<evidence type="ECO:0000259" key="13">
    <source>
        <dbReference type="PROSITE" id="PS50235"/>
    </source>
</evidence>
<proteinExistence type="inferred from homology"/>
<dbReference type="eggNOG" id="KOG1870">
    <property type="taxonomic scope" value="Eukaryota"/>
</dbReference>
<dbReference type="CDD" id="cd02674">
    <property type="entry name" value="Peptidase_C19R"/>
    <property type="match status" value="1"/>
</dbReference>
<dbReference type="PANTHER" id="PTHR21646:SF24">
    <property type="entry name" value="UBIQUITIN CARBOXYL-TERMINAL HYDROLASE"/>
    <property type="match status" value="1"/>
</dbReference>
<dbReference type="Pfam" id="PF06337">
    <property type="entry name" value="DUSP"/>
    <property type="match status" value="1"/>
</dbReference>
<feature type="region of interest" description="Disordered" evidence="12">
    <location>
        <begin position="935"/>
        <end position="968"/>
    </location>
</feature>
<dbReference type="InterPro" id="IPR029346">
    <property type="entry name" value="USP_C"/>
</dbReference>
<feature type="compositionally biased region" description="Polar residues" evidence="12">
    <location>
        <begin position="1"/>
        <end position="18"/>
    </location>
</feature>
<dbReference type="PROSITE" id="PS00973">
    <property type="entry name" value="USP_2"/>
    <property type="match status" value="1"/>
</dbReference>
<organism evidence="15 16">
    <name type="scientific">Nematostella vectensis</name>
    <name type="common">Starlet sea anemone</name>
    <dbReference type="NCBI Taxonomy" id="45351"/>
    <lineage>
        <taxon>Eukaryota</taxon>
        <taxon>Metazoa</taxon>
        <taxon>Cnidaria</taxon>
        <taxon>Anthozoa</taxon>
        <taxon>Hexacorallia</taxon>
        <taxon>Actiniaria</taxon>
        <taxon>Edwardsiidae</taxon>
        <taxon>Nematostella</taxon>
    </lineage>
</organism>
<evidence type="ECO:0000256" key="11">
    <source>
        <dbReference type="ARBA" id="ARBA00023242"/>
    </source>
</evidence>
<keyword evidence="16" id="KW-1185">Reference proteome</keyword>
<comment type="catalytic activity">
    <reaction evidence="1">
        <text>Thiol-dependent hydrolysis of ester, thioester, amide, peptide and isopeptide bonds formed by the C-terminal Gly of ubiquitin (a 76-residue protein attached to proteins as an intracellular targeting signal).</text>
        <dbReference type="EC" id="3.4.19.12"/>
    </reaction>
</comment>
<evidence type="ECO:0000256" key="12">
    <source>
        <dbReference type="SAM" id="MobiDB-lite"/>
    </source>
</evidence>
<feature type="region of interest" description="Disordered" evidence="12">
    <location>
        <begin position="1"/>
        <end position="22"/>
    </location>
</feature>
<dbReference type="FunFam" id="3.30.2230.10:FF:000003">
    <property type="entry name" value="ubiquitin carboxyl-terminal hydrolase 15 isoform X1"/>
    <property type="match status" value="1"/>
</dbReference>
<dbReference type="InterPro" id="IPR001394">
    <property type="entry name" value="Peptidase_C19_UCH"/>
</dbReference>
<feature type="compositionally biased region" description="Acidic residues" evidence="12">
    <location>
        <begin position="678"/>
        <end position="691"/>
    </location>
</feature>
<evidence type="ECO:0000313" key="15">
    <source>
        <dbReference type="EMBL" id="EDO44454.1"/>
    </source>
</evidence>
<feature type="compositionally biased region" description="Low complexity" evidence="12">
    <location>
        <begin position="238"/>
        <end position="266"/>
    </location>
</feature>
<protein>
    <recommendedName>
        <fullName evidence="5">ubiquitinyl hydrolase 1</fullName>
        <ecNumber evidence="5">3.4.19.12</ecNumber>
    </recommendedName>
</protein>
<dbReference type="Gene3D" id="3.30.2230.10">
    <property type="entry name" value="DUSP-like"/>
    <property type="match status" value="1"/>
</dbReference>
<keyword evidence="8" id="KW-0833">Ubl conjugation pathway</keyword>
<dbReference type="SMART" id="SM00695">
    <property type="entry name" value="DUSP"/>
    <property type="match status" value="1"/>
</dbReference>
<keyword evidence="10" id="KW-0788">Thiol protease</keyword>
<dbReference type="PhylomeDB" id="A7RVV5"/>
<dbReference type="InterPro" id="IPR050185">
    <property type="entry name" value="Ub_carboxyl-term_hydrolase"/>
</dbReference>
<dbReference type="GO" id="GO:0005634">
    <property type="term" value="C:nucleus"/>
    <property type="evidence" value="ECO:0007669"/>
    <property type="project" value="UniProtKB-SubCell"/>
</dbReference>
<accession>A7RVV5</accession>
<dbReference type="InterPro" id="IPR035927">
    <property type="entry name" value="DUSP-like_sf"/>
</dbReference>
<dbReference type="SUPFAM" id="SSF54001">
    <property type="entry name" value="Cysteine proteinases"/>
    <property type="match status" value="1"/>
</dbReference>
<dbReference type="InterPro" id="IPR006615">
    <property type="entry name" value="Pept_C19_DUSP"/>
</dbReference>
<dbReference type="InterPro" id="IPR018200">
    <property type="entry name" value="USP_CS"/>
</dbReference>
<reference evidence="15 16" key="1">
    <citation type="journal article" date="2007" name="Science">
        <title>Sea anemone genome reveals ancestral eumetazoan gene repertoire and genomic organization.</title>
        <authorList>
            <person name="Putnam N.H."/>
            <person name="Srivastava M."/>
            <person name="Hellsten U."/>
            <person name="Dirks B."/>
            <person name="Chapman J."/>
            <person name="Salamov A."/>
            <person name="Terry A."/>
            <person name="Shapiro H."/>
            <person name="Lindquist E."/>
            <person name="Kapitonov V.V."/>
            <person name="Jurka J."/>
            <person name="Genikhovich G."/>
            <person name="Grigoriev I.V."/>
            <person name="Lucas S.M."/>
            <person name="Steele R.E."/>
            <person name="Finnerty J.R."/>
            <person name="Technau U."/>
            <person name="Martindale M.Q."/>
            <person name="Rokhsar D.S."/>
        </authorList>
    </citation>
    <scope>NUCLEOTIDE SEQUENCE [LARGE SCALE GENOMIC DNA]</scope>
    <source>
        <strain evidence="16">CH2 X CH6</strain>
    </source>
</reference>
<evidence type="ECO:0000256" key="8">
    <source>
        <dbReference type="ARBA" id="ARBA00022786"/>
    </source>
</evidence>
<feature type="compositionally biased region" description="Polar residues" evidence="12">
    <location>
        <begin position="228"/>
        <end position="237"/>
    </location>
</feature>
<dbReference type="Pfam" id="PF14836">
    <property type="entry name" value="Ubiquitin_3"/>
    <property type="match status" value="1"/>
</dbReference>
<dbReference type="InterPro" id="IPR038765">
    <property type="entry name" value="Papain-like_cys_pep_sf"/>
</dbReference>
<dbReference type="InParanoid" id="A7RVV5"/>
<dbReference type="Pfam" id="PF14533">
    <property type="entry name" value="USP7_C2"/>
    <property type="match status" value="1"/>
</dbReference>
<dbReference type="Gene3D" id="3.90.70.10">
    <property type="entry name" value="Cysteine proteinases"/>
    <property type="match status" value="2"/>
</dbReference>
<feature type="domain" description="DUSP" evidence="14">
    <location>
        <begin position="21"/>
        <end position="131"/>
    </location>
</feature>